<dbReference type="InterPro" id="IPR036736">
    <property type="entry name" value="ACP-like_sf"/>
</dbReference>
<evidence type="ECO:0000256" key="4">
    <source>
        <dbReference type="SAM" id="MobiDB-lite"/>
    </source>
</evidence>
<dbReference type="InterPro" id="IPR025110">
    <property type="entry name" value="AMP-bd_C"/>
</dbReference>
<dbReference type="Pfam" id="PF00550">
    <property type="entry name" value="PP-binding"/>
    <property type="match status" value="2"/>
</dbReference>
<feature type="region of interest" description="Disordered" evidence="4">
    <location>
        <begin position="1065"/>
        <end position="1086"/>
    </location>
</feature>
<sequence>MTDTTAQRRKALLERRLREQNLKAAPEASRPVREPGTPSPLSAAQRRMWFVQNLNPADTTLNVCVGYRLVGALDVDKLRAALESVVAANEILRTVYGVDAAGEPFQLHRAAAELPWRYEDLASATDPSAAADEFARVQFGRPFDLAVDVPIRASLVRTGVDEHVLVLVVHHVAWDDASWPAFFAQVNAAYRGVLSAPSGQYVDVALAVPDTGAADLEYWTAVLTPLPPRLELPGVRGVSDSRAARTVARQLPAELVDRVGALARAHATTPFTVLLAAFEAAVQRYTAADDFLVSIPVVDRGPGAEELIGYFGNTVLLRADVHAAETFTDLVDRVREASAGAFAHQGAGVDEVVREVNPDRAGGRDAIAQLVAVSFSNRSAANGFDFDAVTATELPWHSPVAAEELGLLIVADGAGARVEATYQTAALDSGLVEQFLSHYVRLLDAAVADPRQPLRDIDILGAAGRADLLAASYGQLVDTPATTIVDVLARSVAVSPDAEAVVSDNERLTYAQFNARANQLAHWMIGRGVGAEDVVALRLATSVEFIVATAAVLKAGAAYLPIDPAYPDDRIDYLRSDAEPVLELDADSYAVALAEAAALSDADPTDADRVRPLRAANTAYVIYTSGSTGRPKGVPVPHNAIAEHLLGFDAEWELTPADRVLQSTSVSFDASLLDIYVTLTAGATVVVPKPNAFRDIAHVADLVARERVTVLHMVPSMLATLLMLPQAADWSSLRHLPVGGEALSGEVADRFATQFDAHLRNHYGPTEAVVSSTHMEVVEPQSVGIVPIGVPNQNVSLHLLDESLRLTPNGVCGEIYLGGNQLARGYLDRAELTSQRFVADPFVHGQRLYRTGDLARRNIKGEIEFLGRADEQVKIRGFRIELGEVSKRISEHPDVAHAVVVVVDHPVSGPALAAYVVGTADLAAVRSYVAERLPEHMVPASFVAIDEVPLTAHGKLDKRALPEVELIEASAYRQPSTPTEIRIAGLFATLFGIERVGADDSFFDLGGHSMLAARLITMIRSEFGFELDLRVPFDHPTVSALAEVLVAMFLDEFGLDLDDVDEFGPESDEAPAVDGPGSVPTVRERPEYPPLSYSQRAYWLQRRMEGPIDGENVTFPIRLEGPLDRDALFAALADVVERHESLRTTFPEHEGTPYQRVHPVAPLDIPVIDVDSEAELDRELDVDAKYVFDLTAESSLRLRLLVRGDDDCVLSILMHHIIADRSSCEVFIGDLMTAYAARSAGAQPDWAPLEVQFVAFAIWQREVFDRVGREVSTVGEAQLDFWRAKLDGLPEEINVGHDRPRPPVLGHHGNVAERRVPARVWQRALGMADSAAVTPFMLCHAIGVTVMNALGAGEDLAIGAAVANRLSEPTENVVGLFANVIVVRSDLSADPTPRALLDRVRESSLDSLGHQGVPFERLVETLNPKRSLSRNPLCQTMMHVRDIPASENFTADGAITYRDVSKFYEVSFMDVHFDYQLERSGDLVLRVITNTDLYDAQTGEFFVDTAVNVLGAFVEQSDTPLSQLDVLPGQWDSSRSVVIHRAARSVAPVVVEVTETTDTERRLIALLEELLEIDGVTRDDGFFALGGDSVIAIGWAARAIQEGLPLTPRMVFEHFTIDELAAVVDDAIAHPEKYADVEADGAAVAPAPEPTAPMSVSGLGADALAALKDSFAARK</sequence>
<keyword evidence="2" id="KW-0596">Phosphopantetheine</keyword>
<dbReference type="GO" id="GO:0003824">
    <property type="term" value="F:catalytic activity"/>
    <property type="evidence" value="ECO:0007669"/>
    <property type="project" value="InterPro"/>
</dbReference>
<dbReference type="InterPro" id="IPR000873">
    <property type="entry name" value="AMP-dep_synth/lig_dom"/>
</dbReference>
<evidence type="ECO:0000256" key="3">
    <source>
        <dbReference type="ARBA" id="ARBA00022553"/>
    </source>
</evidence>
<organism evidence="6 7">
    <name type="scientific">Gordonia asplenii</name>
    <dbReference type="NCBI Taxonomy" id="2725283"/>
    <lineage>
        <taxon>Bacteria</taxon>
        <taxon>Bacillati</taxon>
        <taxon>Actinomycetota</taxon>
        <taxon>Actinomycetes</taxon>
        <taxon>Mycobacteriales</taxon>
        <taxon>Gordoniaceae</taxon>
        <taxon>Gordonia</taxon>
    </lineage>
</organism>
<dbReference type="UniPathway" id="UPA00011"/>
<dbReference type="SMART" id="SM01294">
    <property type="entry name" value="PKS_PP_betabranch"/>
    <property type="match status" value="1"/>
</dbReference>
<dbReference type="SMART" id="SM00823">
    <property type="entry name" value="PKS_PP"/>
    <property type="match status" value="2"/>
</dbReference>
<keyword evidence="7" id="KW-1185">Reference proteome</keyword>
<comment type="caution">
    <text evidence="6">The sequence shown here is derived from an EMBL/GenBank/DDBJ whole genome shotgun (WGS) entry which is preliminary data.</text>
</comment>
<dbReference type="InterPro" id="IPR020845">
    <property type="entry name" value="AMP-binding_CS"/>
</dbReference>
<dbReference type="Pfam" id="PF00501">
    <property type="entry name" value="AMP-binding"/>
    <property type="match status" value="1"/>
</dbReference>
<dbReference type="Proteomes" id="UP000550729">
    <property type="component" value="Unassembled WGS sequence"/>
</dbReference>
<dbReference type="PROSITE" id="PS00012">
    <property type="entry name" value="PHOSPHOPANTETHEINE"/>
    <property type="match status" value="2"/>
</dbReference>
<dbReference type="InterPro" id="IPR042099">
    <property type="entry name" value="ANL_N_sf"/>
</dbReference>
<dbReference type="Gene3D" id="3.30.559.10">
    <property type="entry name" value="Chloramphenicol acetyltransferase-like domain"/>
    <property type="match status" value="2"/>
</dbReference>
<dbReference type="GO" id="GO:0008610">
    <property type="term" value="P:lipid biosynthetic process"/>
    <property type="evidence" value="ECO:0007669"/>
    <property type="project" value="UniProtKB-ARBA"/>
</dbReference>
<dbReference type="RefSeq" id="WP_170196661.1">
    <property type="nucleotide sequence ID" value="NZ_JABBNB010000031.1"/>
</dbReference>
<dbReference type="PROSITE" id="PS50075">
    <property type="entry name" value="CARRIER"/>
    <property type="match status" value="2"/>
</dbReference>
<evidence type="ECO:0000256" key="1">
    <source>
        <dbReference type="ARBA" id="ARBA00001957"/>
    </source>
</evidence>
<dbReference type="GO" id="GO:0005829">
    <property type="term" value="C:cytosol"/>
    <property type="evidence" value="ECO:0007669"/>
    <property type="project" value="TreeGrafter"/>
</dbReference>
<dbReference type="GO" id="GO:0031177">
    <property type="term" value="F:phosphopantetheine binding"/>
    <property type="evidence" value="ECO:0007669"/>
    <property type="project" value="InterPro"/>
</dbReference>
<dbReference type="Pfam" id="PF00668">
    <property type="entry name" value="Condensation"/>
    <property type="match status" value="2"/>
</dbReference>
<gene>
    <name evidence="6" type="ORF">HH308_23350</name>
</gene>
<dbReference type="GO" id="GO:0044550">
    <property type="term" value="P:secondary metabolite biosynthetic process"/>
    <property type="evidence" value="ECO:0007669"/>
    <property type="project" value="TreeGrafter"/>
</dbReference>
<proteinExistence type="predicted"/>
<comment type="cofactor">
    <cofactor evidence="1">
        <name>pantetheine 4'-phosphate</name>
        <dbReference type="ChEBI" id="CHEBI:47942"/>
    </cofactor>
</comment>
<name>A0A848L121_9ACTN</name>
<evidence type="ECO:0000256" key="2">
    <source>
        <dbReference type="ARBA" id="ARBA00022450"/>
    </source>
</evidence>
<dbReference type="InterPro" id="IPR009081">
    <property type="entry name" value="PP-bd_ACP"/>
</dbReference>
<dbReference type="Gene3D" id="3.30.559.30">
    <property type="entry name" value="Nonribosomal peptide synthetase, condensation domain"/>
    <property type="match status" value="2"/>
</dbReference>
<dbReference type="NCBIfam" id="TIGR01733">
    <property type="entry name" value="AA-adenyl-dom"/>
    <property type="match status" value="1"/>
</dbReference>
<dbReference type="PROSITE" id="PS00455">
    <property type="entry name" value="AMP_BINDING"/>
    <property type="match status" value="1"/>
</dbReference>
<feature type="domain" description="Carrier" evidence="5">
    <location>
        <begin position="1554"/>
        <end position="1628"/>
    </location>
</feature>
<dbReference type="InterPro" id="IPR020806">
    <property type="entry name" value="PKS_PP-bd"/>
</dbReference>
<dbReference type="FunFam" id="1.10.1200.10:FF:000005">
    <property type="entry name" value="Nonribosomal peptide synthetase 1"/>
    <property type="match status" value="1"/>
</dbReference>
<protein>
    <submittedName>
        <fullName evidence="6">Amino acid adenylation domain-containing protein</fullName>
    </submittedName>
</protein>
<dbReference type="Gene3D" id="3.40.50.12780">
    <property type="entry name" value="N-terminal domain of ligase-like"/>
    <property type="match status" value="1"/>
</dbReference>
<dbReference type="Gene3D" id="3.40.50.1820">
    <property type="entry name" value="alpha/beta hydrolase"/>
    <property type="match status" value="1"/>
</dbReference>
<dbReference type="InterPro" id="IPR029058">
    <property type="entry name" value="AB_hydrolase_fold"/>
</dbReference>
<dbReference type="Gene3D" id="3.30.300.30">
    <property type="match status" value="1"/>
</dbReference>
<dbReference type="Gene3D" id="1.10.1200.10">
    <property type="entry name" value="ACP-like"/>
    <property type="match status" value="1"/>
</dbReference>
<dbReference type="FunFam" id="3.40.50.12780:FF:000012">
    <property type="entry name" value="Non-ribosomal peptide synthetase"/>
    <property type="match status" value="1"/>
</dbReference>
<dbReference type="InterPro" id="IPR001242">
    <property type="entry name" value="Condensation_dom"/>
</dbReference>
<accession>A0A848L121</accession>
<dbReference type="Pfam" id="PF13193">
    <property type="entry name" value="AMP-binding_C"/>
    <property type="match status" value="1"/>
</dbReference>
<dbReference type="SUPFAM" id="SSF47336">
    <property type="entry name" value="ACP-like"/>
    <property type="match status" value="2"/>
</dbReference>
<feature type="region of interest" description="Disordered" evidence="4">
    <location>
        <begin position="20"/>
        <end position="41"/>
    </location>
</feature>
<evidence type="ECO:0000259" key="5">
    <source>
        <dbReference type="PROSITE" id="PS50075"/>
    </source>
</evidence>
<dbReference type="PANTHER" id="PTHR45527:SF1">
    <property type="entry name" value="FATTY ACID SYNTHASE"/>
    <property type="match status" value="1"/>
</dbReference>
<dbReference type="InterPro" id="IPR010071">
    <property type="entry name" value="AA_adenyl_dom"/>
</dbReference>
<keyword evidence="3" id="KW-0597">Phosphoprotein</keyword>
<evidence type="ECO:0000313" key="7">
    <source>
        <dbReference type="Proteomes" id="UP000550729"/>
    </source>
</evidence>
<dbReference type="SUPFAM" id="SSF56801">
    <property type="entry name" value="Acetyl-CoA synthetase-like"/>
    <property type="match status" value="1"/>
</dbReference>
<dbReference type="GO" id="GO:0043041">
    <property type="term" value="P:amino acid activation for nonribosomal peptide biosynthetic process"/>
    <property type="evidence" value="ECO:0007669"/>
    <property type="project" value="TreeGrafter"/>
</dbReference>
<dbReference type="CDD" id="cd05930">
    <property type="entry name" value="A_NRPS"/>
    <property type="match status" value="1"/>
</dbReference>
<feature type="domain" description="Carrier" evidence="5">
    <location>
        <begin position="974"/>
        <end position="1049"/>
    </location>
</feature>
<dbReference type="InterPro" id="IPR006162">
    <property type="entry name" value="Ppantetheine_attach_site"/>
</dbReference>
<dbReference type="SUPFAM" id="SSF52777">
    <property type="entry name" value="CoA-dependent acyltransferases"/>
    <property type="match status" value="4"/>
</dbReference>
<evidence type="ECO:0000313" key="6">
    <source>
        <dbReference type="EMBL" id="NMO04157.1"/>
    </source>
</evidence>
<dbReference type="InterPro" id="IPR045851">
    <property type="entry name" value="AMP-bd_C_sf"/>
</dbReference>
<dbReference type="PANTHER" id="PTHR45527">
    <property type="entry name" value="NONRIBOSOMAL PEPTIDE SYNTHETASE"/>
    <property type="match status" value="1"/>
</dbReference>
<dbReference type="EMBL" id="JABBNB010000031">
    <property type="protein sequence ID" value="NMO04157.1"/>
    <property type="molecule type" value="Genomic_DNA"/>
</dbReference>
<dbReference type="InterPro" id="IPR023213">
    <property type="entry name" value="CAT-like_dom_sf"/>
</dbReference>
<reference evidence="6 7" key="1">
    <citation type="submission" date="2020-04" db="EMBL/GenBank/DDBJ databases">
        <title>Gordonia sp. nov. TBRC 11910.</title>
        <authorList>
            <person name="Suriyachadkun C."/>
        </authorList>
    </citation>
    <scope>NUCLEOTIDE SEQUENCE [LARGE SCALE GENOMIC DNA]</scope>
    <source>
        <strain evidence="6 7">TBRC 11910</strain>
    </source>
</reference>